<dbReference type="EMBL" id="JBBNAF010000010">
    <property type="protein sequence ID" value="KAK9106672.1"/>
    <property type="molecule type" value="Genomic_DNA"/>
</dbReference>
<keyword evidence="3" id="KW-1185">Reference proteome</keyword>
<gene>
    <name evidence="2" type="ORF">Syun_022683</name>
</gene>
<organism evidence="2 3">
    <name type="scientific">Stephania yunnanensis</name>
    <dbReference type="NCBI Taxonomy" id="152371"/>
    <lineage>
        <taxon>Eukaryota</taxon>
        <taxon>Viridiplantae</taxon>
        <taxon>Streptophyta</taxon>
        <taxon>Embryophyta</taxon>
        <taxon>Tracheophyta</taxon>
        <taxon>Spermatophyta</taxon>
        <taxon>Magnoliopsida</taxon>
        <taxon>Ranunculales</taxon>
        <taxon>Menispermaceae</taxon>
        <taxon>Menispermoideae</taxon>
        <taxon>Cissampelideae</taxon>
        <taxon>Stephania</taxon>
    </lineage>
</organism>
<evidence type="ECO:0000313" key="2">
    <source>
        <dbReference type="EMBL" id="KAK9106672.1"/>
    </source>
</evidence>
<reference evidence="2 3" key="1">
    <citation type="submission" date="2024-01" db="EMBL/GenBank/DDBJ databases">
        <title>Genome assemblies of Stephania.</title>
        <authorList>
            <person name="Yang L."/>
        </authorList>
    </citation>
    <scope>NUCLEOTIDE SEQUENCE [LARGE SCALE GENOMIC DNA]</scope>
    <source>
        <strain evidence="2">YNDBR</strain>
        <tissue evidence="2">Leaf</tissue>
    </source>
</reference>
<feature type="compositionally biased region" description="Polar residues" evidence="1">
    <location>
        <begin position="115"/>
        <end position="125"/>
    </location>
</feature>
<protein>
    <submittedName>
        <fullName evidence="2">Uncharacterized protein</fullName>
    </submittedName>
</protein>
<evidence type="ECO:0000313" key="3">
    <source>
        <dbReference type="Proteomes" id="UP001420932"/>
    </source>
</evidence>
<evidence type="ECO:0000256" key="1">
    <source>
        <dbReference type="SAM" id="MobiDB-lite"/>
    </source>
</evidence>
<feature type="region of interest" description="Disordered" evidence="1">
    <location>
        <begin position="104"/>
        <end position="125"/>
    </location>
</feature>
<comment type="caution">
    <text evidence="2">The sequence shown here is derived from an EMBL/GenBank/DDBJ whole genome shotgun (WGS) entry which is preliminary data.</text>
</comment>
<proteinExistence type="predicted"/>
<dbReference type="Proteomes" id="UP001420932">
    <property type="component" value="Unassembled WGS sequence"/>
</dbReference>
<accession>A0AAP0FA48</accession>
<name>A0AAP0FA48_9MAGN</name>
<sequence length="125" mass="13761">MNDEQRNNKTQTQISSNCCNCSSDVDKVMKYTASACTLCVCCPLAILWCFVKLPINLGWKLAKRATTLCCCCCSASRTNKILAPSSSFSDLDLDLDISTNISNSDFPRPPRHCSRYSSGARSKCN</sequence>
<dbReference type="AlphaFoldDB" id="A0AAP0FA48"/>